<dbReference type="Pfam" id="PF07751">
    <property type="entry name" value="Abi_2"/>
    <property type="match status" value="1"/>
</dbReference>
<name>A0A380NJH5_9FIRM</name>
<evidence type="ECO:0000313" key="1">
    <source>
        <dbReference type="EMBL" id="SUP42216.1"/>
    </source>
</evidence>
<accession>A0A380NJH5</accession>
<dbReference type="AlphaFoldDB" id="A0A380NJH5"/>
<dbReference type="InterPro" id="IPR011664">
    <property type="entry name" value="Abi_system_AbiD/AbiF-like"/>
</dbReference>
<dbReference type="InterPro" id="IPR017034">
    <property type="entry name" value="Abi_system_AbiD/AbiF"/>
</dbReference>
<reference evidence="1 2" key="1">
    <citation type="submission" date="2018-06" db="EMBL/GenBank/DDBJ databases">
        <authorList>
            <consortium name="Pathogen Informatics"/>
            <person name="Doyle S."/>
        </authorList>
    </citation>
    <scope>NUCLEOTIDE SEQUENCE [LARGE SCALE GENOMIC DNA]</scope>
    <source>
        <strain evidence="1 2">NCTC12020</strain>
    </source>
</reference>
<sequence>MEYPKPLTFEALADLFKQRGMEVLDKDIEKLKHINYYKLKEFAHPFAKTQKIQNKVFVSYEGIKFSEVLMRYYQDKNLRLHLLHAIEKIEVSVKTELSHKLGLKYGPFGYLLFYQWVHREKYSSFEVEEKQYKFKVSLLKSMKRQNSPEFSRKENLNKDGFPTIWLGIDLLTFGELVIILDLLNSSLLSDIVAKYNTTSEEFLSWMKCLSFIRNICAHNGNLIDVKLKTKPKYRKKWMSYLYLRTSRDGKQTYPTDRLSIVLCIVIHMVNTINPNYRWKNIKSGIFSLCRDSEERAHLLGFRSLKDAKNIIKYILE</sequence>
<dbReference type="EMBL" id="UHIO01000001">
    <property type="protein sequence ID" value="SUP42216.1"/>
    <property type="molecule type" value="Genomic_DNA"/>
</dbReference>
<gene>
    <name evidence="1" type="ORF">NCTC12020_00816</name>
</gene>
<dbReference type="Proteomes" id="UP000255367">
    <property type="component" value="Unassembled WGS sequence"/>
</dbReference>
<evidence type="ECO:0000313" key="2">
    <source>
        <dbReference type="Proteomes" id="UP000255367"/>
    </source>
</evidence>
<dbReference type="PIRSF" id="PIRSF034934">
    <property type="entry name" value="AbiF_AbiD"/>
    <property type="match status" value="1"/>
</dbReference>
<protein>
    <submittedName>
        <fullName evidence="1">Abortive infection bacteriophage resistance protein</fullName>
    </submittedName>
</protein>
<keyword evidence="2" id="KW-1185">Reference proteome</keyword>
<proteinExistence type="predicted"/>
<dbReference type="RefSeq" id="WP_218564753.1">
    <property type="nucleotide sequence ID" value="NZ_UHIO01000001.1"/>
</dbReference>
<organism evidence="1 2">
    <name type="scientific">Veillonella criceti</name>
    <dbReference type="NCBI Taxonomy" id="103891"/>
    <lineage>
        <taxon>Bacteria</taxon>
        <taxon>Bacillati</taxon>
        <taxon>Bacillota</taxon>
        <taxon>Negativicutes</taxon>
        <taxon>Veillonellales</taxon>
        <taxon>Veillonellaceae</taxon>
        <taxon>Veillonella</taxon>
    </lineage>
</organism>